<sequence>MKDEASKKGRRGSLLTGPVSEPPFHISEKVCKQVICANKFLPVARSPLKKEIPVFIDRKLSVPSHISKVPFVKEESQDKLKSSGIREGPILISRGSGFVAIFCEAVIIGYGQGEDKPKTLPRTCNTVRAKPCQELGDRAKTKQDAIPLLYFLWIAPYESAAGREWRKRVEPSLCLFYRLCILPNFELMDGDLFQTLASLHSGMQTHHGTIGEVGYTTSLLQEQGGALMNIGRGSSSVPKWICLTSSSVGGALHNRGLLSF</sequence>
<dbReference type="Proteomes" id="UP001396334">
    <property type="component" value="Unassembled WGS sequence"/>
</dbReference>
<gene>
    <name evidence="1" type="ORF">V6N11_014178</name>
</gene>
<keyword evidence="2" id="KW-1185">Reference proteome</keyword>
<protein>
    <submittedName>
        <fullName evidence="1">Uncharacterized protein</fullName>
    </submittedName>
</protein>
<organism evidence="1 2">
    <name type="scientific">Hibiscus sabdariffa</name>
    <name type="common">roselle</name>
    <dbReference type="NCBI Taxonomy" id="183260"/>
    <lineage>
        <taxon>Eukaryota</taxon>
        <taxon>Viridiplantae</taxon>
        <taxon>Streptophyta</taxon>
        <taxon>Embryophyta</taxon>
        <taxon>Tracheophyta</taxon>
        <taxon>Spermatophyta</taxon>
        <taxon>Magnoliopsida</taxon>
        <taxon>eudicotyledons</taxon>
        <taxon>Gunneridae</taxon>
        <taxon>Pentapetalae</taxon>
        <taxon>rosids</taxon>
        <taxon>malvids</taxon>
        <taxon>Malvales</taxon>
        <taxon>Malvaceae</taxon>
        <taxon>Malvoideae</taxon>
        <taxon>Hibiscus</taxon>
    </lineage>
</organism>
<proteinExistence type="predicted"/>
<evidence type="ECO:0000313" key="2">
    <source>
        <dbReference type="Proteomes" id="UP001396334"/>
    </source>
</evidence>
<reference evidence="1 2" key="1">
    <citation type="journal article" date="2024" name="G3 (Bethesda)">
        <title>Genome assembly of Hibiscus sabdariffa L. provides insights into metabolisms of medicinal natural products.</title>
        <authorList>
            <person name="Kim T."/>
        </authorList>
    </citation>
    <scope>NUCLEOTIDE SEQUENCE [LARGE SCALE GENOMIC DNA]</scope>
    <source>
        <strain evidence="1">TK-2024</strain>
        <tissue evidence="1">Old leaves</tissue>
    </source>
</reference>
<comment type="caution">
    <text evidence="1">The sequence shown here is derived from an EMBL/GenBank/DDBJ whole genome shotgun (WGS) entry which is preliminary data.</text>
</comment>
<dbReference type="EMBL" id="JBBPBN010000257">
    <property type="protein sequence ID" value="KAK8492055.1"/>
    <property type="molecule type" value="Genomic_DNA"/>
</dbReference>
<name>A0ABR2AGA9_9ROSI</name>
<evidence type="ECO:0000313" key="1">
    <source>
        <dbReference type="EMBL" id="KAK8492055.1"/>
    </source>
</evidence>
<accession>A0ABR2AGA9</accession>